<evidence type="ECO:0000313" key="3">
    <source>
        <dbReference type="EMBL" id="MBB2188360.1"/>
    </source>
</evidence>
<feature type="chain" id="PRO_5030803199" evidence="2">
    <location>
        <begin position="27"/>
        <end position="157"/>
    </location>
</feature>
<dbReference type="Pfam" id="PF05443">
    <property type="entry name" value="ROS_MUCR"/>
    <property type="match status" value="1"/>
</dbReference>
<organism evidence="3 4">
    <name type="scientific">Gluconacetobacter azotocaptans</name>
    <dbReference type="NCBI Taxonomy" id="142834"/>
    <lineage>
        <taxon>Bacteria</taxon>
        <taxon>Pseudomonadati</taxon>
        <taxon>Pseudomonadota</taxon>
        <taxon>Alphaproteobacteria</taxon>
        <taxon>Acetobacterales</taxon>
        <taxon>Acetobacteraceae</taxon>
        <taxon>Gluconacetobacter</taxon>
    </lineage>
</organism>
<evidence type="ECO:0000256" key="1">
    <source>
        <dbReference type="ARBA" id="ARBA00007031"/>
    </source>
</evidence>
<protein>
    <submittedName>
        <fullName evidence="3">MucR family transcriptional regulator</fullName>
    </submittedName>
</protein>
<evidence type="ECO:0000256" key="2">
    <source>
        <dbReference type="SAM" id="SignalP"/>
    </source>
</evidence>
<keyword evidence="2" id="KW-0732">Signal</keyword>
<dbReference type="GO" id="GO:0008270">
    <property type="term" value="F:zinc ion binding"/>
    <property type="evidence" value="ECO:0007669"/>
    <property type="project" value="InterPro"/>
</dbReference>
<sequence length="157" mass="17323">MNTQLRRLTARIVSAYVAHTNTPAVALPSLLASIFDTLATLGKTVEAPLPLTPAVPPRKSVFPDYIVCLEDGLQFKTLRRHLRSTYNLTPEQYRARWGLPDDYPMVAPNHSQRRSAIAKQLGLGRKSAAASATVPERIDGIEVTKLPAARRGRPRKS</sequence>
<dbReference type="GO" id="GO:0003677">
    <property type="term" value="F:DNA binding"/>
    <property type="evidence" value="ECO:0007669"/>
    <property type="project" value="InterPro"/>
</dbReference>
<dbReference type="InterPro" id="IPR008807">
    <property type="entry name" value="ROS_MUCR"/>
</dbReference>
<evidence type="ECO:0000313" key="4">
    <source>
        <dbReference type="Proteomes" id="UP000555756"/>
    </source>
</evidence>
<comment type="caution">
    <text evidence="3">The sequence shown here is derived from an EMBL/GenBank/DDBJ whole genome shotgun (WGS) entry which is preliminary data.</text>
</comment>
<keyword evidence="4" id="KW-1185">Reference proteome</keyword>
<feature type="signal peptide" evidence="2">
    <location>
        <begin position="1"/>
        <end position="26"/>
    </location>
</feature>
<gene>
    <name evidence="3" type="ORF">HLH34_00035</name>
</gene>
<dbReference type="GO" id="GO:0006355">
    <property type="term" value="P:regulation of DNA-templated transcription"/>
    <property type="evidence" value="ECO:0007669"/>
    <property type="project" value="InterPro"/>
</dbReference>
<dbReference type="EMBL" id="JABEQF010000001">
    <property type="protein sequence ID" value="MBB2188360.1"/>
    <property type="molecule type" value="Genomic_DNA"/>
</dbReference>
<dbReference type="Proteomes" id="UP000555756">
    <property type="component" value="Unassembled WGS sequence"/>
</dbReference>
<dbReference type="Gene3D" id="1.10.10.1550">
    <property type="entry name" value="ROS/MUCR transcriptional regulator protein"/>
    <property type="match status" value="1"/>
</dbReference>
<accession>A0A7W4JPG3</accession>
<dbReference type="RefSeq" id="WP_183117566.1">
    <property type="nucleotide sequence ID" value="NZ_JABEQF010000001.1"/>
</dbReference>
<reference evidence="3 4" key="1">
    <citation type="submission" date="2020-04" db="EMBL/GenBank/DDBJ databases">
        <title>Description of novel Gluconacetobacter.</title>
        <authorList>
            <person name="Sombolestani A."/>
        </authorList>
    </citation>
    <scope>NUCLEOTIDE SEQUENCE [LARGE SCALE GENOMIC DNA]</scope>
    <source>
        <strain evidence="3 4">LMG 21311</strain>
    </source>
</reference>
<dbReference type="AlphaFoldDB" id="A0A7W4JPG3"/>
<proteinExistence type="inferred from homology"/>
<comment type="similarity">
    <text evidence="1">Belongs to the ros/MucR family.</text>
</comment>
<dbReference type="InterPro" id="IPR041920">
    <property type="entry name" value="ROS/MUCR_sf"/>
</dbReference>
<name>A0A7W4JPG3_9PROT</name>